<dbReference type="Gene3D" id="2.60.40.3800">
    <property type="match status" value="1"/>
</dbReference>
<name>A0A7C1BER1_UNCW3</name>
<dbReference type="InterPro" id="IPR013783">
    <property type="entry name" value="Ig-like_fold"/>
</dbReference>
<evidence type="ECO:0000259" key="2">
    <source>
        <dbReference type="Pfam" id="PF01364"/>
    </source>
</evidence>
<dbReference type="GO" id="GO:0006508">
    <property type="term" value="P:proteolysis"/>
    <property type="evidence" value="ECO:0007669"/>
    <property type="project" value="InterPro"/>
</dbReference>
<evidence type="ECO:0000313" key="3">
    <source>
        <dbReference type="EMBL" id="HDM90454.1"/>
    </source>
</evidence>
<dbReference type="EMBL" id="DRBW01000175">
    <property type="protein sequence ID" value="HDM90454.1"/>
    <property type="molecule type" value="Genomic_DNA"/>
</dbReference>
<accession>A0A7C1BER1</accession>
<dbReference type="GO" id="GO:0008234">
    <property type="term" value="F:cysteine-type peptidase activity"/>
    <property type="evidence" value="ECO:0007669"/>
    <property type="project" value="InterPro"/>
</dbReference>
<dbReference type="InterPro" id="IPR029031">
    <property type="entry name" value="Gingipain_N_sf"/>
</dbReference>
<dbReference type="InterPro" id="IPR001769">
    <property type="entry name" value="Gingipain"/>
</dbReference>
<dbReference type="Gene3D" id="3.40.50.1460">
    <property type="match status" value="1"/>
</dbReference>
<dbReference type="SUPFAM" id="SSF52129">
    <property type="entry name" value="Caspase-like"/>
    <property type="match status" value="1"/>
</dbReference>
<dbReference type="Gene3D" id="3.40.50.10390">
    <property type="entry name" value="Gingipain r, domain 1"/>
    <property type="match status" value="1"/>
</dbReference>
<keyword evidence="1" id="KW-0732">Signal</keyword>
<feature type="domain" description="Gingipain" evidence="2">
    <location>
        <begin position="238"/>
        <end position="593"/>
    </location>
</feature>
<sequence length="959" mass="108161">MRSLLFFLLLISGGGFLQGEVLNFALTFDPGDLEVIRQGDAVQLRFRGALPEIWPGKPEIPSLGIHAVIPRNSTVDHIEVVEVDEEPVLKQVFVRPSQFPRVPGYIEPEAVPPDPGIYSVSKRFPENVVEFVTCGNLSGYRLAGFKAYPVRYNPVERTVYLVKKVAFRVYLRPAEPPELFAYRKDERVFKKWKEAVASLVVNPEDLERYGPPTRPVRPRGGFGAGLMPSLDDNPYDLLIITTEEMENVFKEMAQWKTEQGIPATVRTVSWIENNYSGSDLAEKIRYFIRDAYRYWGIQWVLLGADSPEIPLRVVYVNVSSGPAINKYVPTDMYYACLDGNWNADLDTTFGEPLTDSADFYPEVLVSRIPVRNAEEAELFFEKLRKYVEDPDLSYLEKALFVGTEMQFYPGDGASLCDTILQHLPPYFQKNRMYEIEGYHSTEEFVDSLYSGQHIVFTESHGNVGWFFVNYEPREPFMNSMADSLHNDTRLSFFHLVACMIGAVDKDCIAEHLFRSPGGCIAVMATTRYNFPFSALYINESLYDSIFYANDPLGVPISYADISSRMLFLPALYNDAVKRYIYLTYNLLADPTMVIWNRAPISVVVETPDSLPLGFSSIKVKVKNAVTGQIMRNVLVTLYKEGEVFDRKMTDEMGTAIFDFQLQSPGYLFLTARASDILLYRDSIPVYEVHPYLKLTKLEVLDTGGDDDGVPEAGEMIGLRPYVYNGSTGPAMGVWARVREFSSYLSLYSDSVYIGNVAPGDTAFPLLGFVTSVSDSVPDNIPALLSLTFMRTIYSETPDSDYVRIDTLGYDTVSIVLRAPKVEHHGHVLSSDADTFYLRVGLINRGGGDSRNLMGILTSNDNIHMLDSVVDYGTLSPNSVVDPYHAPPFTFVDEDPEEKQFMLILQDERGIADTITFVYLTLDTVWNITTTPLPSAIKVSWYPRAMDADVLGYRIYRSTN</sequence>
<dbReference type="AlphaFoldDB" id="A0A7C1BER1"/>
<dbReference type="InterPro" id="IPR038490">
    <property type="entry name" value="Gingipain_propep_sf"/>
</dbReference>
<dbReference type="Pfam" id="PF01364">
    <property type="entry name" value="Peptidase_C25"/>
    <property type="match status" value="1"/>
</dbReference>
<dbReference type="InterPro" id="IPR029030">
    <property type="entry name" value="Caspase-like_dom_sf"/>
</dbReference>
<protein>
    <recommendedName>
        <fullName evidence="2">Gingipain domain-containing protein</fullName>
    </recommendedName>
</protein>
<comment type="caution">
    <text evidence="3">The sequence shown here is derived from an EMBL/GenBank/DDBJ whole genome shotgun (WGS) entry which is preliminary data.</text>
</comment>
<gene>
    <name evidence="3" type="ORF">ENG67_04515</name>
</gene>
<reference evidence="3" key="1">
    <citation type="journal article" date="2020" name="mSystems">
        <title>Genome- and Community-Level Interaction Insights into Carbon Utilization and Element Cycling Functions of Hydrothermarchaeota in Hydrothermal Sediment.</title>
        <authorList>
            <person name="Zhou Z."/>
            <person name="Liu Y."/>
            <person name="Xu W."/>
            <person name="Pan J."/>
            <person name="Luo Z.H."/>
            <person name="Li M."/>
        </authorList>
    </citation>
    <scope>NUCLEOTIDE SEQUENCE [LARGE SCALE GENOMIC DNA]</scope>
    <source>
        <strain evidence="3">HyVt-237</strain>
    </source>
</reference>
<proteinExistence type="predicted"/>
<dbReference type="Gene3D" id="2.60.40.10">
    <property type="entry name" value="Immunoglobulins"/>
    <property type="match status" value="1"/>
</dbReference>
<evidence type="ECO:0000256" key="1">
    <source>
        <dbReference type="ARBA" id="ARBA00022729"/>
    </source>
</evidence>
<feature type="non-terminal residue" evidence="3">
    <location>
        <position position="959"/>
    </location>
</feature>
<dbReference type="Proteomes" id="UP000885931">
    <property type="component" value="Unassembled WGS sequence"/>
</dbReference>
<organism evidence="3">
    <name type="scientific">candidate division WOR-3 bacterium</name>
    <dbReference type="NCBI Taxonomy" id="2052148"/>
    <lineage>
        <taxon>Bacteria</taxon>
        <taxon>Bacteria division WOR-3</taxon>
    </lineage>
</organism>